<dbReference type="Proteomes" id="UP000789920">
    <property type="component" value="Unassembled WGS sequence"/>
</dbReference>
<gene>
    <name evidence="1" type="ORF">RPERSI_LOCUS309</name>
</gene>
<name>A0ACA9KBU3_9GLOM</name>
<comment type="caution">
    <text evidence="1">The sequence shown here is derived from an EMBL/GenBank/DDBJ whole genome shotgun (WGS) entry which is preliminary data.</text>
</comment>
<organism evidence="1 2">
    <name type="scientific">Racocetra persica</name>
    <dbReference type="NCBI Taxonomy" id="160502"/>
    <lineage>
        <taxon>Eukaryota</taxon>
        <taxon>Fungi</taxon>
        <taxon>Fungi incertae sedis</taxon>
        <taxon>Mucoromycota</taxon>
        <taxon>Glomeromycotina</taxon>
        <taxon>Glomeromycetes</taxon>
        <taxon>Diversisporales</taxon>
        <taxon>Gigasporaceae</taxon>
        <taxon>Racocetra</taxon>
    </lineage>
</organism>
<protein>
    <submittedName>
        <fullName evidence="1">17989_t:CDS:1</fullName>
    </submittedName>
</protein>
<keyword evidence="2" id="KW-1185">Reference proteome</keyword>
<reference evidence="1" key="1">
    <citation type="submission" date="2021-06" db="EMBL/GenBank/DDBJ databases">
        <authorList>
            <person name="Kallberg Y."/>
            <person name="Tangrot J."/>
            <person name="Rosling A."/>
        </authorList>
    </citation>
    <scope>NUCLEOTIDE SEQUENCE</scope>
    <source>
        <strain evidence="1">MA461A</strain>
    </source>
</reference>
<evidence type="ECO:0000313" key="2">
    <source>
        <dbReference type="Proteomes" id="UP000789920"/>
    </source>
</evidence>
<sequence length="43" mass="4870">MSNSSELISFTPRLNKPVKPTNELKEEGIYCKIIFCDADPLIN</sequence>
<evidence type="ECO:0000313" key="1">
    <source>
        <dbReference type="EMBL" id="CAG8464710.1"/>
    </source>
</evidence>
<dbReference type="EMBL" id="CAJVQC010000224">
    <property type="protein sequence ID" value="CAG8464710.1"/>
    <property type="molecule type" value="Genomic_DNA"/>
</dbReference>
<accession>A0ACA9KBU3</accession>
<proteinExistence type="predicted"/>